<dbReference type="PROSITE" id="PS51257">
    <property type="entry name" value="PROKAR_LIPOPROTEIN"/>
    <property type="match status" value="1"/>
</dbReference>
<evidence type="ECO:0000313" key="5">
    <source>
        <dbReference type="Proteomes" id="UP001149607"/>
    </source>
</evidence>
<dbReference type="PANTHER" id="PTHR30203">
    <property type="entry name" value="OUTER MEMBRANE CATION EFFLUX PROTEIN"/>
    <property type="match status" value="1"/>
</dbReference>
<evidence type="ECO:0000256" key="1">
    <source>
        <dbReference type="ARBA" id="ARBA00007613"/>
    </source>
</evidence>
<keyword evidence="5" id="KW-1185">Reference proteome</keyword>
<comment type="similarity">
    <text evidence="1">Belongs to the outer membrane factor (OMF) (TC 1.B.17) family.</text>
</comment>
<dbReference type="SUPFAM" id="SSF56954">
    <property type="entry name" value="Outer membrane efflux proteins (OEP)"/>
    <property type="match status" value="1"/>
</dbReference>
<dbReference type="InterPro" id="IPR003423">
    <property type="entry name" value="OMP_efflux"/>
</dbReference>
<keyword evidence="2" id="KW-0732">Signal</keyword>
<dbReference type="Pfam" id="PF02321">
    <property type="entry name" value="OEP"/>
    <property type="match status" value="2"/>
</dbReference>
<dbReference type="Gene3D" id="1.20.1600.10">
    <property type="entry name" value="Outer membrane efflux proteins (OEP)"/>
    <property type="match status" value="1"/>
</dbReference>
<dbReference type="EMBL" id="JAPQFL010000005">
    <property type="protein sequence ID" value="MDD9328328.1"/>
    <property type="molecule type" value="Genomic_DNA"/>
</dbReference>
<feature type="chain" id="PRO_5042786825" evidence="2">
    <location>
        <begin position="25"/>
        <end position="463"/>
    </location>
</feature>
<feature type="signal peptide" evidence="2">
    <location>
        <begin position="1"/>
        <end position="24"/>
    </location>
</feature>
<protein>
    <submittedName>
        <fullName evidence="3">TolC family protein</fullName>
    </submittedName>
</protein>
<evidence type="ECO:0000313" key="3">
    <source>
        <dbReference type="EMBL" id="MDD9328328.1"/>
    </source>
</evidence>
<organism evidence="3">
    <name type="scientific">Neisseria leonii</name>
    <dbReference type="NCBI Taxonomy" id="2995413"/>
    <lineage>
        <taxon>Bacteria</taxon>
        <taxon>Pseudomonadati</taxon>
        <taxon>Pseudomonadota</taxon>
        <taxon>Betaproteobacteria</taxon>
        <taxon>Neisseriales</taxon>
        <taxon>Neisseriaceae</taxon>
        <taxon>Neisseria</taxon>
    </lineage>
</organism>
<evidence type="ECO:0000256" key="2">
    <source>
        <dbReference type="SAM" id="SignalP"/>
    </source>
</evidence>
<dbReference type="RefSeq" id="WP_274585421.1">
    <property type="nucleotide sequence ID" value="NZ_CP145811.1"/>
</dbReference>
<proteinExistence type="inferred from homology"/>
<dbReference type="InterPro" id="IPR010131">
    <property type="entry name" value="MdtP/NodT-like"/>
</dbReference>
<evidence type="ECO:0000313" key="4">
    <source>
        <dbReference type="EMBL" id="WWY03017.1"/>
    </source>
</evidence>
<gene>
    <name evidence="3" type="ORF">ORY91_001749</name>
    <name evidence="4" type="ORF">V9W64_10090</name>
</gene>
<reference evidence="4" key="2">
    <citation type="submission" date="2024-02" db="EMBL/GenBank/DDBJ databases">
        <title>Neisseria leonii sp. nov.</title>
        <authorList>
            <person name="Boutroux M."/>
            <person name="Favre-Rochex S."/>
            <person name="Gorgette O."/>
            <person name="Touak G."/>
            <person name="Muhle E."/>
            <person name="Chesneau O."/>
            <person name="Clermont D."/>
            <person name="Rahi P."/>
        </authorList>
    </citation>
    <scope>NUCLEOTIDE SEQUENCE</scope>
    <source>
        <strain evidence="4">51.81</strain>
    </source>
</reference>
<dbReference type="GO" id="GO:0015562">
    <property type="term" value="F:efflux transmembrane transporter activity"/>
    <property type="evidence" value="ECO:0007669"/>
    <property type="project" value="InterPro"/>
</dbReference>
<dbReference type="Gene3D" id="2.20.200.10">
    <property type="entry name" value="Outer membrane efflux proteins (OEP)"/>
    <property type="match status" value="1"/>
</dbReference>
<accession>A0A9X4EAC0</accession>
<dbReference type="PANTHER" id="PTHR30203:SF32">
    <property type="entry name" value="CATION EFFLUX SYSTEM PROTEIN CUSC"/>
    <property type="match status" value="1"/>
</dbReference>
<dbReference type="Proteomes" id="UP001149607">
    <property type="component" value="Chromosome"/>
</dbReference>
<name>A0A9X4EAC0_9NEIS</name>
<dbReference type="EMBL" id="CP146598">
    <property type="protein sequence ID" value="WWY03017.1"/>
    <property type="molecule type" value="Genomic_DNA"/>
</dbReference>
<sequence>MSDRIPFVYRVLPLAAAGLLAGCAATVSPQPEWRAETHPRLTGTQAAAERYDINGQWWQIYRDPQLDQLLARALADNIDLRQAAVSVNRALYQANILGAKLVPAFNGSAGVSISRNLDSGSSSRTFSSQLGLSYELDLWRKLSAQADAQVWAYRAGREDLANVRLTLVNNVSDAYFHLGYLNARIALAEQSLAHYREIGRIAQAQYRHGKVSSADPTQAARSELAAQNQILSLQSSRNAVVQTLRNLLNLPPDEPLPLDEAAVRLPENIPEVDLDVPLSVLANRPDVRAAEYRLQAALSNQEAQYRSWFPTITVGAGLSASANRAGAVFDVPFLGGSVQVNLPFLAWNTLKWQDKTAEAEFESARLSFEQTLTAALNEVDGYYRQYRINRANETNLRQALVLAQKNSRYYEARYRYGKNSLSDWLGARNGEEDSAQNLLAARYERLKYANMVYKAMAGRYTPK</sequence>
<dbReference type="AlphaFoldDB" id="A0A9X4EAC0"/>
<reference evidence="3" key="1">
    <citation type="submission" date="2022-10" db="EMBL/GenBank/DDBJ databases">
        <authorList>
            <person name="Boutroux M."/>
        </authorList>
    </citation>
    <scope>NUCLEOTIDE SEQUENCE</scope>
    <source>
        <strain evidence="3">51.81</strain>
    </source>
</reference>